<keyword evidence="2" id="KW-0285">Flavoprotein</keyword>
<evidence type="ECO:0000259" key="6">
    <source>
        <dbReference type="Pfam" id="PF01266"/>
    </source>
</evidence>
<dbReference type="Pfam" id="PF01266">
    <property type="entry name" value="DAO"/>
    <property type="match status" value="1"/>
</dbReference>
<name>A0A3P1CC90_9BACT</name>
<reference evidence="7 8" key="1">
    <citation type="submission" date="2018-11" db="EMBL/GenBank/DDBJ databases">
        <authorList>
            <person name="Zhou Z."/>
            <person name="Wang G."/>
        </authorList>
    </citation>
    <scope>NUCLEOTIDE SEQUENCE [LARGE SCALE GENOMIC DNA]</scope>
    <source>
        <strain evidence="7 8">KCTC42998</strain>
    </source>
</reference>
<dbReference type="InterPro" id="IPR036188">
    <property type="entry name" value="FAD/NAD-bd_sf"/>
</dbReference>
<dbReference type="RefSeq" id="WP_124910019.1">
    <property type="nucleotide sequence ID" value="NZ_RQJP01000006.1"/>
</dbReference>
<sequence>MTDIIIIGGGIVGLATALQIKRQRPGLSVTVIEKENRLAAHQTGHNSGVIHSGLYYKPGSLKATNCIRGYWMLLEFCEQENVPYELCGKIVVATKPEEIPLLDNLYQRGQQNGLEGLKKLTLSEMHEIEPHVRGVQGMWVPQTGIIDYVQVSEKYAEKFRELGGEIRLNEKVTQITPGNTLSVVLTDRATYETRLVINCAGLYSDKMAQLTQRHDIDIRIIPFRGEYFKIRPEKQYLVRNLIYPVPDPNFPFLGVHFTRMVHGGVEAGPNAVLAFQREGYRKSDINLKEFYETLSWPGFQKVAAKYWETGLGEMYRSFSKSAFTKALQELIPEVQEDDLVEGGSGVRAQACDRTGGLLDDFAILETDRAIHVCNAPSPAATSSLSIGLTVSEKALARF</sequence>
<accession>A0A3P1CC90</accession>
<comment type="cofactor">
    <cofactor evidence="1">
        <name>FAD</name>
        <dbReference type="ChEBI" id="CHEBI:57692"/>
    </cofactor>
</comment>
<evidence type="ECO:0000256" key="5">
    <source>
        <dbReference type="ARBA" id="ARBA00037941"/>
    </source>
</evidence>
<keyword evidence="8" id="KW-1185">Reference proteome</keyword>
<dbReference type="EMBL" id="RQJP01000006">
    <property type="protein sequence ID" value="RRB10927.1"/>
    <property type="molecule type" value="Genomic_DNA"/>
</dbReference>
<dbReference type="AlphaFoldDB" id="A0A3P1CC90"/>
<dbReference type="GO" id="GO:0047545">
    <property type="term" value="F:(S)-2-hydroxyglutarate dehydrogenase activity"/>
    <property type="evidence" value="ECO:0007669"/>
    <property type="project" value="TreeGrafter"/>
</dbReference>
<dbReference type="Gene3D" id="3.30.9.10">
    <property type="entry name" value="D-Amino Acid Oxidase, subunit A, domain 2"/>
    <property type="match status" value="1"/>
</dbReference>
<dbReference type="PANTHER" id="PTHR43104">
    <property type="entry name" value="L-2-HYDROXYGLUTARATE DEHYDROGENASE, MITOCHONDRIAL"/>
    <property type="match status" value="1"/>
</dbReference>
<proteinExistence type="inferred from homology"/>
<comment type="caution">
    <text evidence="7">The sequence shown here is derived from an EMBL/GenBank/DDBJ whole genome shotgun (WGS) entry which is preliminary data.</text>
</comment>
<dbReference type="InterPro" id="IPR006076">
    <property type="entry name" value="FAD-dep_OxRdtase"/>
</dbReference>
<dbReference type="OrthoDB" id="9801699at2"/>
<dbReference type="SUPFAM" id="SSF51905">
    <property type="entry name" value="FAD/NAD(P)-binding domain"/>
    <property type="match status" value="1"/>
</dbReference>
<evidence type="ECO:0000313" key="8">
    <source>
        <dbReference type="Proteomes" id="UP000274271"/>
    </source>
</evidence>
<evidence type="ECO:0000313" key="7">
    <source>
        <dbReference type="EMBL" id="RRB10927.1"/>
    </source>
</evidence>
<comment type="similarity">
    <text evidence="5">Belongs to the L2HGDH family.</text>
</comment>
<evidence type="ECO:0000256" key="3">
    <source>
        <dbReference type="ARBA" id="ARBA00022827"/>
    </source>
</evidence>
<dbReference type="NCBIfam" id="NF008726">
    <property type="entry name" value="PRK11728.1"/>
    <property type="match status" value="1"/>
</dbReference>
<evidence type="ECO:0000256" key="4">
    <source>
        <dbReference type="ARBA" id="ARBA00023002"/>
    </source>
</evidence>
<gene>
    <name evidence="7" type="ORF">EHT87_27680</name>
</gene>
<dbReference type="Proteomes" id="UP000274271">
    <property type="component" value="Unassembled WGS sequence"/>
</dbReference>
<dbReference type="PANTHER" id="PTHR43104:SF2">
    <property type="entry name" value="L-2-HYDROXYGLUTARATE DEHYDROGENASE, MITOCHONDRIAL"/>
    <property type="match status" value="1"/>
</dbReference>
<keyword evidence="4" id="KW-0560">Oxidoreductase</keyword>
<evidence type="ECO:0000256" key="1">
    <source>
        <dbReference type="ARBA" id="ARBA00001974"/>
    </source>
</evidence>
<feature type="domain" description="FAD dependent oxidoreductase" evidence="6">
    <location>
        <begin position="3"/>
        <end position="391"/>
    </location>
</feature>
<keyword evidence="3" id="KW-0274">FAD</keyword>
<dbReference type="GO" id="GO:0005737">
    <property type="term" value="C:cytoplasm"/>
    <property type="evidence" value="ECO:0007669"/>
    <property type="project" value="TreeGrafter"/>
</dbReference>
<evidence type="ECO:0000256" key="2">
    <source>
        <dbReference type="ARBA" id="ARBA00022630"/>
    </source>
</evidence>
<dbReference type="Gene3D" id="3.50.50.60">
    <property type="entry name" value="FAD/NAD(P)-binding domain"/>
    <property type="match status" value="1"/>
</dbReference>
<organism evidence="7 8">
    <name type="scientific">Larkinella knui</name>
    <dbReference type="NCBI Taxonomy" id="2025310"/>
    <lineage>
        <taxon>Bacteria</taxon>
        <taxon>Pseudomonadati</taxon>
        <taxon>Bacteroidota</taxon>
        <taxon>Cytophagia</taxon>
        <taxon>Cytophagales</taxon>
        <taxon>Spirosomataceae</taxon>
        <taxon>Larkinella</taxon>
    </lineage>
</organism>
<protein>
    <submittedName>
        <fullName evidence="7">L-2-hydroxyglutarate oxidase</fullName>
    </submittedName>
</protein>